<dbReference type="SMART" id="SM00671">
    <property type="entry name" value="SEL1"/>
    <property type="match status" value="27"/>
</dbReference>
<comment type="similarity">
    <text evidence="1">Belongs to the sel-1 family.</text>
</comment>
<evidence type="ECO:0000313" key="4">
    <source>
        <dbReference type="Proteomes" id="UP001209540"/>
    </source>
</evidence>
<dbReference type="InterPro" id="IPR006597">
    <property type="entry name" value="Sel1-like"/>
</dbReference>
<feature type="compositionally biased region" description="Basic residues" evidence="2">
    <location>
        <begin position="34"/>
        <end position="43"/>
    </location>
</feature>
<feature type="region of interest" description="Disordered" evidence="2">
    <location>
        <begin position="189"/>
        <end position="210"/>
    </location>
</feature>
<evidence type="ECO:0000256" key="2">
    <source>
        <dbReference type="SAM" id="MobiDB-lite"/>
    </source>
</evidence>
<feature type="compositionally biased region" description="Polar residues" evidence="2">
    <location>
        <begin position="85"/>
        <end position="107"/>
    </location>
</feature>
<dbReference type="Proteomes" id="UP001209540">
    <property type="component" value="Unassembled WGS sequence"/>
</dbReference>
<sequence>MGNSQSKQLHPTPGETSKLVASNKSTATATPLPRPHHNKRSRSPPHYQQQKQGDDSHPILKTEPPSSPCSSPSAKTKATTPTALSGCTTRHGTADPTMSSNYNDTTTSRPPRRSFSSSARPHHHHYPSSSSQRPIDESGYSVSQYSSALFSHATHTTSSSITTVSSMTSLSWGCVQEEEELMQSTLTTTRTSMDHNSSRPNSTTTTTIPLSSSPVSIVANNAITLVNADQRHVKQSQAPPPYYCYSHPEVDEEEDQLQHQQFMDRIGVSTQRVLQRLEKASSQERYHILEEAFARARLLEDPEDQAKAFEAALTWSEFQEDDRMAMDDDDTSKNVAAVWVARCHMDGFGTTKNPERGFAQLNTLATKHCCWDAFYPLAMCYLEGVKSVHGQVIQPVDKEMAFQWFSPVAQSQNTSKEALPMIALAQFRIGQCMMERDPEGAFQWFLKSADRNNVHAQYIVGVHFEFGIHVEKNLDKAKEYMLKSADQGFDHAQAALGILLINSKEYEQGIRWLERAAITDNPRALFRLGLMYEEGIGVEQDNDTAKRYFKAAADEGNAAAQFQLAIMYSFGRLGTRPNPQDANDYLYKSANAGYFRAQRHIGLTYLERGPHNQHHRNGSNKTAVQWFFRAASQGDIMAYILLGECYERGRGVQMDYRVAQEYYEKAISVPSSHLPKAQLALAEFLFKQNKTEEAYPLYYNSFQGAECIHRYKQPSPTQQQQEQPLLQNRSCTQCRAKLMVARYHLHGWSGIEINQGRAYTLFNELVQDNPQDYYAHYWLASCHLEGIDSVCKINLSTAFEHYMRSAELGYVEAEFQVGLMISNGTGVPETMDRTSAYEWYQKAAKKQYPPAYHNLGLWHYSIRDISRAEGYFHQAAKLGNIPAMERLASIYLKKAPAPVESLDASQRDLRNKAIRLLTRAADMNNAPAQRELGKLYKTEHQGVPQSNETAFDLFMNAAKQNDTEAKLLLGSCYENGKGVSINTERALALYLDAGHSGSSIASFAAGHLLHKLKRHQEAYKQYQIAAQDATLAGTVIGLTATLMRARYILSYIPVVNPMENDHPMPGDITKEQAFQIIQSLAIVEEFLPSFYYLGDCFQHGRGTPINLTQALLWFQRAVDEDQSVDALVQLAGIYDRGLGVPMDKTRAFELYRRAAEHQHPEGQHQLGLAHWHGLYGLAMSLIEATRWFTLSAAQGFGESFWALGQMAFDVRDHPLAQQHWERGKQVQHPRCIRSLAQLFLNNDNPIDPTPQTTELLQQAAELGDIDSLVALGRYHHSKATMASQQFNSLMASTPSSSIATISSSSSITTTSTSRMMMTGVQPSTDINNYNSNEIHSSTMDENIVLDDNASIDPDDDMSATLLQQQETELESATRCFEQAAQSGHVEAMFLAAELWHEQKQYAAAYAHFDQAANHGHLLARVMRARYLLSGGLGGVEANPEAAYNELMACAQMENGFDAYHSLGQCYQLGLGVQQDYQQAFEWYIRSVKYTRDAEALVCIGQLYADRYIPSPEQHADLEAMKWFNFACSLGNHVKANYRLGMYYLRGILNNNDTFPSTPLAVQDYLLEPCTESAIHHFHQAAIQQDREAMFYLSSLTLHTNPTSAIQWMDRAAQLGCRDALRELGKMYFTGSNTILGQNFERAFDLLSRATQLEDTDAFMLVGKFHEHGFYVTPDVEQAREWYELAIQAGHGSSAELSLGLSYHRSSFDLSDDYPPQDDFTQQLELQRKAYPLFRDASAHASTQEQRATPDIMIALYHLHGWGHVRVQEEQAMEALLSYARKGYARAYYQVARCYETGLGVQRNLSEAFHWYRQLEPFAHLNLYGSTFVEDIMNEELHHDVTRALTRLAEYHRHGWETKVDLDRANQLLHLAHERAL</sequence>
<keyword evidence="4" id="KW-1185">Reference proteome</keyword>
<feature type="compositionally biased region" description="Low complexity" evidence="2">
    <location>
        <begin position="198"/>
        <end position="210"/>
    </location>
</feature>
<dbReference type="Gene3D" id="1.25.40.10">
    <property type="entry name" value="Tetratricopeptide repeat domain"/>
    <property type="match status" value="7"/>
</dbReference>
<dbReference type="InterPro" id="IPR011990">
    <property type="entry name" value="TPR-like_helical_dom_sf"/>
</dbReference>
<dbReference type="SUPFAM" id="SSF81901">
    <property type="entry name" value="HCP-like"/>
    <property type="match status" value="8"/>
</dbReference>
<comment type="caution">
    <text evidence="3">The sequence shown here is derived from an EMBL/GenBank/DDBJ whole genome shotgun (WGS) entry which is preliminary data.</text>
</comment>
<organism evidence="3 4">
    <name type="scientific">Phascolomyces articulosus</name>
    <dbReference type="NCBI Taxonomy" id="60185"/>
    <lineage>
        <taxon>Eukaryota</taxon>
        <taxon>Fungi</taxon>
        <taxon>Fungi incertae sedis</taxon>
        <taxon>Mucoromycota</taxon>
        <taxon>Mucoromycotina</taxon>
        <taxon>Mucoromycetes</taxon>
        <taxon>Mucorales</taxon>
        <taxon>Lichtheimiaceae</taxon>
        <taxon>Phascolomyces</taxon>
    </lineage>
</organism>
<protein>
    <recommendedName>
        <fullName evidence="5">HCP-like protein</fullName>
    </recommendedName>
</protein>
<dbReference type="PANTHER" id="PTHR11102">
    <property type="entry name" value="SEL-1-LIKE PROTEIN"/>
    <property type="match status" value="1"/>
</dbReference>
<feature type="region of interest" description="Disordered" evidence="2">
    <location>
        <begin position="1"/>
        <end position="139"/>
    </location>
</feature>
<proteinExistence type="inferred from homology"/>
<reference evidence="3" key="2">
    <citation type="submission" date="2023-02" db="EMBL/GenBank/DDBJ databases">
        <authorList>
            <consortium name="DOE Joint Genome Institute"/>
            <person name="Mondo S.J."/>
            <person name="Chang Y."/>
            <person name="Wang Y."/>
            <person name="Ahrendt S."/>
            <person name="Andreopoulos W."/>
            <person name="Barry K."/>
            <person name="Beard J."/>
            <person name="Benny G.L."/>
            <person name="Blankenship S."/>
            <person name="Bonito G."/>
            <person name="Cuomo C."/>
            <person name="Desiro A."/>
            <person name="Gervers K.A."/>
            <person name="Hundley H."/>
            <person name="Kuo A."/>
            <person name="LaButti K."/>
            <person name="Lang B.F."/>
            <person name="Lipzen A."/>
            <person name="O'Donnell K."/>
            <person name="Pangilinan J."/>
            <person name="Reynolds N."/>
            <person name="Sandor L."/>
            <person name="Smith M.W."/>
            <person name="Tsang A."/>
            <person name="Grigoriev I.V."/>
            <person name="Stajich J.E."/>
            <person name="Spatafora J.W."/>
        </authorList>
    </citation>
    <scope>NUCLEOTIDE SEQUENCE</scope>
    <source>
        <strain evidence="3">RSA 2281</strain>
    </source>
</reference>
<evidence type="ECO:0000256" key="1">
    <source>
        <dbReference type="ARBA" id="ARBA00038101"/>
    </source>
</evidence>
<dbReference type="EMBL" id="JAIXMP010000044">
    <property type="protein sequence ID" value="KAI9246878.1"/>
    <property type="molecule type" value="Genomic_DNA"/>
</dbReference>
<name>A0AAD5JXR2_9FUNG</name>
<dbReference type="InterPro" id="IPR050767">
    <property type="entry name" value="Sel1_AlgK"/>
</dbReference>
<evidence type="ECO:0000313" key="3">
    <source>
        <dbReference type="EMBL" id="KAI9246878.1"/>
    </source>
</evidence>
<dbReference type="Pfam" id="PF08238">
    <property type="entry name" value="Sel1"/>
    <property type="match status" value="27"/>
</dbReference>
<reference evidence="3" key="1">
    <citation type="journal article" date="2022" name="IScience">
        <title>Evolution of zygomycete secretomes and the origins of terrestrial fungal ecologies.</title>
        <authorList>
            <person name="Chang Y."/>
            <person name="Wang Y."/>
            <person name="Mondo S."/>
            <person name="Ahrendt S."/>
            <person name="Andreopoulos W."/>
            <person name="Barry K."/>
            <person name="Beard J."/>
            <person name="Benny G.L."/>
            <person name="Blankenship S."/>
            <person name="Bonito G."/>
            <person name="Cuomo C."/>
            <person name="Desiro A."/>
            <person name="Gervers K.A."/>
            <person name="Hundley H."/>
            <person name="Kuo A."/>
            <person name="LaButti K."/>
            <person name="Lang B.F."/>
            <person name="Lipzen A."/>
            <person name="O'Donnell K."/>
            <person name="Pangilinan J."/>
            <person name="Reynolds N."/>
            <person name="Sandor L."/>
            <person name="Smith M.E."/>
            <person name="Tsang A."/>
            <person name="Grigoriev I.V."/>
            <person name="Stajich J.E."/>
            <person name="Spatafora J.W."/>
        </authorList>
    </citation>
    <scope>NUCLEOTIDE SEQUENCE</scope>
    <source>
        <strain evidence="3">RSA 2281</strain>
    </source>
</reference>
<feature type="compositionally biased region" description="Low complexity" evidence="2">
    <location>
        <begin position="68"/>
        <end position="83"/>
    </location>
</feature>
<feature type="compositionally biased region" description="Polar residues" evidence="2">
    <location>
        <begin position="19"/>
        <end position="29"/>
    </location>
</feature>
<gene>
    <name evidence="3" type="ORF">BDA99DRAFT_543066</name>
</gene>
<dbReference type="PANTHER" id="PTHR11102:SF160">
    <property type="entry name" value="ERAD-ASSOCIATED E3 UBIQUITIN-PROTEIN LIGASE COMPONENT HRD3"/>
    <property type="match status" value="1"/>
</dbReference>
<accession>A0AAD5JXR2</accession>
<evidence type="ECO:0008006" key="5">
    <source>
        <dbReference type="Google" id="ProtNLM"/>
    </source>
</evidence>